<comment type="caution">
    <text evidence="2">The sequence shown here is derived from an EMBL/GenBank/DDBJ whole genome shotgun (WGS) entry which is preliminary data.</text>
</comment>
<name>A0A433YAM2_9BACL</name>
<evidence type="ECO:0000313" key="3">
    <source>
        <dbReference type="Proteomes" id="UP000279446"/>
    </source>
</evidence>
<organism evidence="2 3">
    <name type="scientific">Paenibacillus anaericanus</name>
    <dbReference type="NCBI Taxonomy" id="170367"/>
    <lineage>
        <taxon>Bacteria</taxon>
        <taxon>Bacillati</taxon>
        <taxon>Bacillota</taxon>
        <taxon>Bacilli</taxon>
        <taxon>Bacillales</taxon>
        <taxon>Paenibacillaceae</taxon>
        <taxon>Paenibacillus</taxon>
    </lineage>
</organism>
<sequence length="107" mass="12244">MGLVRKITVQKNKAVRPIEIGLTAFVFSFLKISDFFIKNLTKYLLKMNGISLGFLKIGLFSYCNNVESARNLGYTTLMCFFQQTYLCGNKKKKFLSNKRGTMACFVE</sequence>
<feature type="transmembrane region" description="Helical" evidence="1">
    <location>
        <begin position="20"/>
        <end position="37"/>
    </location>
</feature>
<keyword evidence="1" id="KW-0812">Transmembrane</keyword>
<dbReference type="EMBL" id="RZNY01000006">
    <property type="protein sequence ID" value="RUT46908.1"/>
    <property type="molecule type" value="Genomic_DNA"/>
</dbReference>
<protein>
    <submittedName>
        <fullName evidence="2">Uncharacterized protein</fullName>
    </submittedName>
</protein>
<accession>A0A433YAM2</accession>
<evidence type="ECO:0000313" key="2">
    <source>
        <dbReference type="EMBL" id="RUT46908.1"/>
    </source>
</evidence>
<keyword evidence="1" id="KW-0472">Membrane</keyword>
<evidence type="ECO:0000256" key="1">
    <source>
        <dbReference type="SAM" id="Phobius"/>
    </source>
</evidence>
<keyword evidence="1" id="KW-1133">Transmembrane helix</keyword>
<proteinExistence type="predicted"/>
<dbReference type="Proteomes" id="UP000279446">
    <property type="component" value="Unassembled WGS sequence"/>
</dbReference>
<gene>
    <name evidence="2" type="ORF">EJP82_09395</name>
</gene>
<keyword evidence="3" id="KW-1185">Reference proteome</keyword>
<dbReference type="AlphaFoldDB" id="A0A433YAM2"/>
<reference evidence="2 3" key="1">
    <citation type="submission" date="2018-12" db="EMBL/GenBank/DDBJ databases">
        <authorList>
            <person name="Sun L."/>
            <person name="Chen Z."/>
        </authorList>
    </citation>
    <scope>NUCLEOTIDE SEQUENCE [LARGE SCALE GENOMIC DNA]</scope>
    <source>
        <strain evidence="2 3">DSM 15890</strain>
    </source>
</reference>